<dbReference type="PANTHER" id="PTHR43727">
    <property type="entry name" value="DIAMINOPIMELATE DECARBOXYLASE"/>
    <property type="match status" value="1"/>
</dbReference>
<organism evidence="5 6">
    <name type="scientific">Chthoniobacter flavus Ellin428</name>
    <dbReference type="NCBI Taxonomy" id="497964"/>
    <lineage>
        <taxon>Bacteria</taxon>
        <taxon>Pseudomonadati</taxon>
        <taxon>Verrucomicrobiota</taxon>
        <taxon>Spartobacteria</taxon>
        <taxon>Chthoniobacterales</taxon>
        <taxon>Chthoniobacteraceae</taxon>
        <taxon>Chthoniobacter</taxon>
    </lineage>
</organism>
<feature type="modified residue" description="N6-(pyridoxal phosphate)lysine" evidence="3">
    <location>
        <position position="82"/>
    </location>
</feature>
<dbReference type="InParanoid" id="B4D8Z3"/>
<dbReference type="Gene3D" id="2.40.37.10">
    <property type="entry name" value="Lyase, Ornithine Decarboxylase, Chain A, domain 1"/>
    <property type="match status" value="1"/>
</dbReference>
<sequence>MNRLPYIRPNIQRLQAGPVNPFRLGSSPSCVEIDGVPVAELARNYGSPLFVFSEKALREKYREAHRAFSRRYPDVQFAWSYKTNYLNAICRVFHQEGSIAEVVSGFEYEKARRNGVDGSKIIFNGPHKERADLERAVNERAMIQVDNIDELLTLASIVRDRTEPVSIALRVHLQTGTHTVWSKFGFNGDDGEVLQIIRRITTLHNLRLQGLHCHVGTFILDPENYRVAARRLVELAIEAEKIGAGQIRYLNLGGGFASHARLHYQYLPPEQTTPSLDRYAEAICETIIGLWPAGRDLPRLYLETGRALVDDAGYLISSVVAVKKRHLPSQMQTAMAAYGKSAAVMPQGNSRHALVLDAGINLLYTTAWYQPKILPARPCLDTPEPTTVFGCLCMNIDVIREDAPLPSLTTGDQVVLHPVGAYNITQSMQFITYRPAVVMIDSERKVHVIRRRENLDYVQELEAIPEHLATRTAVSRPEPHILAVA</sequence>
<evidence type="ECO:0000256" key="2">
    <source>
        <dbReference type="ARBA" id="ARBA00022898"/>
    </source>
</evidence>
<comment type="caution">
    <text evidence="5">The sequence shown here is derived from an EMBL/GenBank/DDBJ whole genome shotgun (WGS) entry which is preliminary data.</text>
</comment>
<dbReference type="RefSeq" id="WP_006982704.1">
    <property type="nucleotide sequence ID" value="NZ_ABVL01000024.1"/>
</dbReference>
<protein>
    <submittedName>
        <fullName evidence="5">Orn/DAP/Arg decarboxylase 2</fullName>
    </submittedName>
</protein>
<dbReference type="InterPro" id="IPR022644">
    <property type="entry name" value="De-COase2_N"/>
</dbReference>
<dbReference type="AlphaFoldDB" id="B4D8Z3"/>
<dbReference type="eggNOG" id="COG0019">
    <property type="taxonomic scope" value="Bacteria"/>
</dbReference>
<name>B4D8Z3_9BACT</name>
<dbReference type="SUPFAM" id="SSF51419">
    <property type="entry name" value="PLP-binding barrel"/>
    <property type="match status" value="1"/>
</dbReference>
<evidence type="ECO:0000256" key="3">
    <source>
        <dbReference type="PIRSR" id="PIRSR600183-50"/>
    </source>
</evidence>
<dbReference type="InterPro" id="IPR000183">
    <property type="entry name" value="Orn/DAP/Arg_de-COase"/>
</dbReference>
<dbReference type="Gene3D" id="3.20.20.10">
    <property type="entry name" value="Alanine racemase"/>
    <property type="match status" value="1"/>
</dbReference>
<comment type="cofactor">
    <cofactor evidence="1 3">
        <name>pyridoxal 5'-phosphate</name>
        <dbReference type="ChEBI" id="CHEBI:597326"/>
    </cofactor>
</comment>
<dbReference type="SUPFAM" id="SSF50621">
    <property type="entry name" value="Alanine racemase C-terminal domain-like"/>
    <property type="match status" value="1"/>
</dbReference>
<reference evidence="5 6" key="1">
    <citation type="journal article" date="2011" name="J. Bacteriol.">
        <title>Genome sequence of Chthoniobacter flavus Ellin428, an aerobic heterotrophic soil bacterium.</title>
        <authorList>
            <person name="Kant R."/>
            <person name="van Passel M.W."/>
            <person name="Palva A."/>
            <person name="Lucas S."/>
            <person name="Lapidus A."/>
            <person name="Glavina Del Rio T."/>
            <person name="Dalin E."/>
            <person name="Tice H."/>
            <person name="Bruce D."/>
            <person name="Goodwin L."/>
            <person name="Pitluck S."/>
            <person name="Larimer F.W."/>
            <person name="Land M.L."/>
            <person name="Hauser L."/>
            <person name="Sangwan P."/>
            <person name="de Vos W.M."/>
            <person name="Janssen P.H."/>
            <person name="Smidt H."/>
        </authorList>
    </citation>
    <scope>NUCLEOTIDE SEQUENCE [LARGE SCALE GENOMIC DNA]</scope>
    <source>
        <strain evidence="5 6">Ellin428</strain>
    </source>
</reference>
<dbReference type="EMBL" id="ABVL01000024">
    <property type="protein sequence ID" value="EDY17038.1"/>
    <property type="molecule type" value="Genomic_DNA"/>
</dbReference>
<keyword evidence="6" id="KW-1185">Reference proteome</keyword>
<dbReference type="InterPro" id="IPR009006">
    <property type="entry name" value="Ala_racemase/Decarboxylase_C"/>
</dbReference>
<dbReference type="Pfam" id="PF02784">
    <property type="entry name" value="Orn_Arg_deC_N"/>
    <property type="match status" value="1"/>
</dbReference>
<evidence type="ECO:0000259" key="4">
    <source>
        <dbReference type="Pfam" id="PF02784"/>
    </source>
</evidence>
<dbReference type="PRINTS" id="PR01179">
    <property type="entry name" value="ODADCRBXLASE"/>
</dbReference>
<feature type="active site" description="Proton donor" evidence="3">
    <location>
        <position position="393"/>
    </location>
</feature>
<dbReference type="GO" id="GO:0008836">
    <property type="term" value="F:diaminopimelate decarboxylase activity"/>
    <property type="evidence" value="ECO:0007669"/>
    <property type="project" value="TreeGrafter"/>
</dbReference>
<dbReference type="GO" id="GO:0009089">
    <property type="term" value="P:lysine biosynthetic process via diaminopimelate"/>
    <property type="evidence" value="ECO:0007669"/>
    <property type="project" value="TreeGrafter"/>
</dbReference>
<dbReference type="STRING" id="497964.CfE428DRAFT_5383"/>
<keyword evidence="2 3" id="KW-0663">Pyridoxal phosphate</keyword>
<dbReference type="Proteomes" id="UP000005824">
    <property type="component" value="Unassembled WGS sequence"/>
</dbReference>
<proteinExistence type="predicted"/>
<evidence type="ECO:0000313" key="6">
    <source>
        <dbReference type="Proteomes" id="UP000005824"/>
    </source>
</evidence>
<evidence type="ECO:0000256" key="1">
    <source>
        <dbReference type="ARBA" id="ARBA00001933"/>
    </source>
</evidence>
<accession>B4D8Z3</accession>
<dbReference type="PANTHER" id="PTHR43727:SF2">
    <property type="entry name" value="GROUP IV DECARBOXYLASE"/>
    <property type="match status" value="1"/>
</dbReference>
<dbReference type="CDD" id="cd06841">
    <property type="entry name" value="PLPDE_III_MccE_like"/>
    <property type="match status" value="1"/>
</dbReference>
<evidence type="ECO:0000313" key="5">
    <source>
        <dbReference type="EMBL" id="EDY17038.1"/>
    </source>
</evidence>
<gene>
    <name evidence="5" type="ORF">CfE428DRAFT_5383</name>
</gene>
<dbReference type="InterPro" id="IPR029066">
    <property type="entry name" value="PLP-binding_barrel"/>
</dbReference>
<feature type="domain" description="Orn/DAP/Arg decarboxylase 2 N-terminal" evidence="4">
    <location>
        <begin position="61"/>
        <end position="309"/>
    </location>
</feature>